<sequence>MDRRTPADSINGRSARRYRSCRKPHGALRCCCRARFAARPRLFVCDKSGLNDVGQIPLNLYLRNPLKKRHSRIASFIISTAPGKSLWQPVRIYPRGIGFCHNGERGMPDSVQERRKCIAHFKLASGW</sequence>
<evidence type="ECO:0000313" key="2">
    <source>
        <dbReference type="Proteomes" id="UP001469089"/>
    </source>
</evidence>
<comment type="caution">
    <text evidence="1">The sequence shown here is derived from an EMBL/GenBank/DDBJ whole genome shotgun (WGS) entry which is preliminary data.</text>
</comment>
<name>A0ABV1LPM0_9BURK</name>
<evidence type="ECO:0000313" key="1">
    <source>
        <dbReference type="EMBL" id="MEQ5841092.1"/>
    </source>
</evidence>
<keyword evidence="2" id="KW-1185">Reference proteome</keyword>
<reference evidence="1 2" key="1">
    <citation type="journal article" date="2024" name="Chem. Sci.">
        <title>Discovery of a lagriamide polyketide by integrated genome mining, isotopic labeling, and untargeted metabolomics.</title>
        <authorList>
            <person name="Fergusson C.H."/>
            <person name="Saulog J."/>
            <person name="Paulo B.S."/>
            <person name="Wilson D.M."/>
            <person name="Liu D.Y."/>
            <person name="Morehouse N.J."/>
            <person name="Waterworth S."/>
            <person name="Barkei J."/>
            <person name="Gray C.A."/>
            <person name="Kwan J.C."/>
            <person name="Eustaquio A.S."/>
            <person name="Linington R.G."/>
        </authorList>
    </citation>
    <scope>NUCLEOTIDE SEQUENCE [LARGE SCALE GENOMIC DNA]</scope>
    <source>
        <strain evidence="1 2">RL17-338-BIF-B</strain>
    </source>
</reference>
<gene>
    <name evidence="1" type="ORF">N0A02_16830</name>
</gene>
<proteinExistence type="predicted"/>
<dbReference type="EMBL" id="JAOALG010000001">
    <property type="protein sequence ID" value="MEQ5841092.1"/>
    <property type="molecule type" value="Genomic_DNA"/>
</dbReference>
<protein>
    <submittedName>
        <fullName evidence="1">Uncharacterized protein</fullName>
    </submittedName>
</protein>
<organism evidence="1 2">
    <name type="scientific">Paraburkholderia acidicola</name>
    <dbReference type="NCBI Taxonomy" id="1912599"/>
    <lineage>
        <taxon>Bacteria</taxon>
        <taxon>Pseudomonadati</taxon>
        <taxon>Pseudomonadota</taxon>
        <taxon>Betaproteobacteria</taxon>
        <taxon>Burkholderiales</taxon>
        <taxon>Burkholderiaceae</taxon>
        <taxon>Paraburkholderia</taxon>
    </lineage>
</organism>
<accession>A0ABV1LPM0</accession>
<dbReference type="RefSeq" id="WP_349543070.1">
    <property type="nucleotide sequence ID" value="NZ_JAOALG010000001.1"/>
</dbReference>
<dbReference type="Proteomes" id="UP001469089">
    <property type="component" value="Unassembled WGS sequence"/>
</dbReference>